<feature type="compositionally biased region" description="Polar residues" evidence="1">
    <location>
        <begin position="364"/>
        <end position="373"/>
    </location>
</feature>
<protein>
    <submittedName>
        <fullName evidence="2">Uncharacterized protein</fullName>
    </submittedName>
</protein>
<accession>A0AAD1X7X0</accession>
<comment type="caution">
    <text evidence="2">The sequence shown here is derived from an EMBL/GenBank/DDBJ whole genome shotgun (WGS) entry which is preliminary data.</text>
</comment>
<sequence>MMEQLREEIKEVHDFADSRVSYEGLQEHVEILRAEMGQITTKLVDLKKLDMIQNTIDQQIYEIRKKQGARDTTIDNIIVKFGDMSKRMENFSLKEDVKLDIQQLWNHFDHFPKISKLAKYKDEITPIVDKCKEDVEYLSKEVDKSKKIISRFDEVMLEKASKFSVDQLRKECTQTYAKLREFNEFKIITADDEREIKNEIAEIKSILEESHDKLFIKLSDSMDRYAKILNASYGKPVNASELHMHLNCKADKSETEGQFDVKADKKELNLTDQNITALHEQLNQLGVLLCEYVQLDFNDPLESKSKIIKDKKEFIKNMKIYVNWIRKPLDSDSPKFTKHKKKEIKKKNNTFLLDSKPMSIRPLTSLSKASFEQKNQKKEKHKNRSKNNLKRYMFSLVHKRDRSQQKSSQDDNDSPRPLSPDSQIRIENKQKIVFPDQPAQMIKMWSRNRLLKKSISRNIFTPEPKSTEYIRPDHGKRNTSQLVDSTKYLPFMSPIND</sequence>
<evidence type="ECO:0000313" key="3">
    <source>
        <dbReference type="Proteomes" id="UP001295684"/>
    </source>
</evidence>
<organism evidence="2 3">
    <name type="scientific">Euplotes crassus</name>
    <dbReference type="NCBI Taxonomy" id="5936"/>
    <lineage>
        <taxon>Eukaryota</taxon>
        <taxon>Sar</taxon>
        <taxon>Alveolata</taxon>
        <taxon>Ciliophora</taxon>
        <taxon>Intramacronucleata</taxon>
        <taxon>Spirotrichea</taxon>
        <taxon>Hypotrichia</taxon>
        <taxon>Euplotida</taxon>
        <taxon>Euplotidae</taxon>
        <taxon>Moneuplotes</taxon>
    </lineage>
</organism>
<feature type="region of interest" description="Disordered" evidence="1">
    <location>
        <begin position="364"/>
        <end position="430"/>
    </location>
</feature>
<name>A0AAD1X7X0_EUPCR</name>
<evidence type="ECO:0000256" key="1">
    <source>
        <dbReference type="SAM" id="MobiDB-lite"/>
    </source>
</evidence>
<proteinExistence type="predicted"/>
<dbReference type="EMBL" id="CAMPGE010001947">
    <property type="protein sequence ID" value="CAI2360750.1"/>
    <property type="molecule type" value="Genomic_DNA"/>
</dbReference>
<evidence type="ECO:0000313" key="2">
    <source>
        <dbReference type="EMBL" id="CAI2360750.1"/>
    </source>
</evidence>
<keyword evidence="3" id="KW-1185">Reference proteome</keyword>
<gene>
    <name evidence="2" type="ORF">ECRASSUSDP1_LOCUS2055</name>
</gene>
<reference evidence="2" key="1">
    <citation type="submission" date="2023-07" db="EMBL/GenBank/DDBJ databases">
        <authorList>
            <consortium name="AG Swart"/>
            <person name="Singh M."/>
            <person name="Singh A."/>
            <person name="Seah K."/>
            <person name="Emmerich C."/>
        </authorList>
    </citation>
    <scope>NUCLEOTIDE SEQUENCE</scope>
    <source>
        <strain evidence="2">DP1</strain>
    </source>
</reference>
<dbReference type="Proteomes" id="UP001295684">
    <property type="component" value="Unassembled WGS sequence"/>
</dbReference>
<feature type="compositionally biased region" description="Basic residues" evidence="1">
    <location>
        <begin position="377"/>
        <end position="389"/>
    </location>
</feature>
<dbReference type="AlphaFoldDB" id="A0AAD1X7X0"/>